<dbReference type="Pfam" id="PF01300">
    <property type="entry name" value="Sua5_yciO_yrdC"/>
    <property type="match status" value="1"/>
</dbReference>
<dbReference type="PROSITE" id="PS51163">
    <property type="entry name" value="YRDC"/>
    <property type="match status" value="1"/>
</dbReference>
<evidence type="ECO:0000256" key="2">
    <source>
        <dbReference type="ARBA" id="ARBA00007663"/>
    </source>
</evidence>
<keyword evidence="7 13" id="KW-0548">Nucleotidyltransferase</keyword>
<dbReference type="RefSeq" id="WP_305993572.1">
    <property type="nucleotide sequence ID" value="NZ_JAVAMP010000013.1"/>
</dbReference>
<keyword evidence="8" id="KW-0547">Nucleotide-binding</keyword>
<evidence type="ECO:0000256" key="4">
    <source>
        <dbReference type="ARBA" id="ARBA00022490"/>
    </source>
</evidence>
<organism evidence="13 14">
    <name type="scientific">Chengkuizengella axinellae</name>
    <dbReference type="NCBI Taxonomy" id="3064388"/>
    <lineage>
        <taxon>Bacteria</taxon>
        <taxon>Bacillati</taxon>
        <taxon>Bacillota</taxon>
        <taxon>Bacilli</taxon>
        <taxon>Bacillales</taxon>
        <taxon>Paenibacillaceae</taxon>
        <taxon>Chengkuizengella</taxon>
    </lineage>
</organism>
<dbReference type="GO" id="GO:0061710">
    <property type="term" value="F:L-threonylcarbamoyladenylate synthase"/>
    <property type="evidence" value="ECO:0007669"/>
    <property type="project" value="UniProtKB-EC"/>
</dbReference>
<evidence type="ECO:0000256" key="3">
    <source>
        <dbReference type="ARBA" id="ARBA00012584"/>
    </source>
</evidence>
<evidence type="ECO:0000313" key="13">
    <source>
        <dbReference type="EMBL" id="MDP5276262.1"/>
    </source>
</evidence>
<dbReference type="PANTHER" id="PTHR17490">
    <property type="entry name" value="SUA5"/>
    <property type="match status" value="1"/>
</dbReference>
<evidence type="ECO:0000256" key="10">
    <source>
        <dbReference type="ARBA" id="ARBA00029774"/>
    </source>
</evidence>
<dbReference type="EC" id="2.7.7.87" evidence="3"/>
<evidence type="ECO:0000256" key="7">
    <source>
        <dbReference type="ARBA" id="ARBA00022695"/>
    </source>
</evidence>
<comment type="subcellular location">
    <subcellularLocation>
        <location evidence="1">Cytoplasm</location>
    </subcellularLocation>
</comment>
<evidence type="ECO:0000256" key="1">
    <source>
        <dbReference type="ARBA" id="ARBA00004496"/>
    </source>
</evidence>
<dbReference type="Gene3D" id="3.90.870.10">
    <property type="entry name" value="DHBP synthase"/>
    <property type="match status" value="1"/>
</dbReference>
<dbReference type="InterPro" id="IPR006070">
    <property type="entry name" value="Sua5-like_dom"/>
</dbReference>
<dbReference type="PANTHER" id="PTHR17490:SF16">
    <property type="entry name" value="THREONYLCARBAMOYL-AMP SYNTHASE"/>
    <property type="match status" value="1"/>
</dbReference>
<dbReference type="InterPro" id="IPR017945">
    <property type="entry name" value="DHBP_synth_RibB-like_a/b_dom"/>
</dbReference>
<comment type="similarity">
    <text evidence="2">Belongs to the SUA5 family.</text>
</comment>
<evidence type="ECO:0000256" key="8">
    <source>
        <dbReference type="ARBA" id="ARBA00022741"/>
    </source>
</evidence>
<comment type="caution">
    <text evidence="13">The sequence shown here is derived from an EMBL/GenBank/DDBJ whole genome shotgun (WGS) entry which is preliminary data.</text>
</comment>
<dbReference type="EMBL" id="JAVAMP010000013">
    <property type="protein sequence ID" value="MDP5276262.1"/>
    <property type="molecule type" value="Genomic_DNA"/>
</dbReference>
<dbReference type="Proteomes" id="UP001231941">
    <property type="component" value="Unassembled WGS sequence"/>
</dbReference>
<keyword evidence="5 13" id="KW-0808">Transferase</keyword>
<keyword evidence="14" id="KW-1185">Reference proteome</keyword>
<evidence type="ECO:0000259" key="12">
    <source>
        <dbReference type="PROSITE" id="PS51163"/>
    </source>
</evidence>
<comment type="catalytic activity">
    <reaction evidence="11">
        <text>L-threonine + hydrogencarbonate + ATP = L-threonylcarbamoyladenylate + diphosphate + H2O</text>
        <dbReference type="Rhea" id="RHEA:36407"/>
        <dbReference type="ChEBI" id="CHEBI:15377"/>
        <dbReference type="ChEBI" id="CHEBI:17544"/>
        <dbReference type="ChEBI" id="CHEBI:30616"/>
        <dbReference type="ChEBI" id="CHEBI:33019"/>
        <dbReference type="ChEBI" id="CHEBI:57926"/>
        <dbReference type="ChEBI" id="CHEBI:73682"/>
        <dbReference type="EC" id="2.7.7.87"/>
    </reaction>
</comment>
<feature type="domain" description="YrdC-like" evidence="12">
    <location>
        <begin position="12"/>
        <end position="201"/>
    </location>
</feature>
<keyword evidence="9" id="KW-0067">ATP-binding</keyword>
<proteinExistence type="inferred from homology"/>
<dbReference type="SUPFAM" id="SSF55821">
    <property type="entry name" value="YrdC/RibB"/>
    <property type="match status" value="1"/>
</dbReference>
<evidence type="ECO:0000256" key="11">
    <source>
        <dbReference type="ARBA" id="ARBA00048366"/>
    </source>
</evidence>
<dbReference type="InterPro" id="IPR050156">
    <property type="entry name" value="TC-AMP_synthase_SUA5"/>
</dbReference>
<sequence length="212" mass="23275">MESLTKILEPTKGNFELAANCVKDGGVIVTPSDTNLALTLNPWCEDSIDRVFKIKNRPATSPLTLFLLNPEEWQDYADVDDIGMIQTLVEAFWPGPLNIILRKKETVPSKMVCGGETIAMGCLSNPIWKGFMKQLKTPVAMTSANLSGKANGVLVDLKIVMKQIGHKVDYILDGEPQGTTKSSTIIDLSGNDPIITRYGDISLHQINKVLNF</sequence>
<keyword evidence="6" id="KW-0819">tRNA processing</keyword>
<name>A0ABT9J3R7_9BACL</name>
<reference evidence="13 14" key="1">
    <citation type="submission" date="2023-08" db="EMBL/GenBank/DDBJ databases">
        <authorList>
            <person name="Park J.-S."/>
        </authorList>
    </citation>
    <scope>NUCLEOTIDE SEQUENCE [LARGE SCALE GENOMIC DNA]</scope>
    <source>
        <strain evidence="13 14">2205SS18-9</strain>
    </source>
</reference>
<keyword evidence="4" id="KW-0963">Cytoplasm</keyword>
<evidence type="ECO:0000313" key="14">
    <source>
        <dbReference type="Proteomes" id="UP001231941"/>
    </source>
</evidence>
<evidence type="ECO:0000256" key="6">
    <source>
        <dbReference type="ARBA" id="ARBA00022694"/>
    </source>
</evidence>
<accession>A0ABT9J3R7</accession>
<protein>
    <recommendedName>
        <fullName evidence="10">L-threonylcarbamoyladenylate synthase</fullName>
        <ecNumber evidence="3">2.7.7.87</ecNumber>
    </recommendedName>
    <alternativeName>
        <fullName evidence="10">L-threonylcarbamoyladenylate synthase</fullName>
    </alternativeName>
</protein>
<gene>
    <name evidence="13" type="ORF">Q5Y73_19370</name>
</gene>
<evidence type="ECO:0000256" key="5">
    <source>
        <dbReference type="ARBA" id="ARBA00022679"/>
    </source>
</evidence>
<dbReference type="NCBIfam" id="TIGR00057">
    <property type="entry name" value="L-threonylcarbamoyladenylate synthase"/>
    <property type="match status" value="1"/>
</dbReference>
<evidence type="ECO:0000256" key="9">
    <source>
        <dbReference type="ARBA" id="ARBA00022840"/>
    </source>
</evidence>